<dbReference type="RefSeq" id="WP_046722829.1">
    <property type="nucleotide sequence ID" value="NZ_CP009922.3"/>
</dbReference>
<dbReference type="AlphaFoldDB" id="A0A0F7CMX4"/>
<dbReference type="PANTHER" id="PTHR21310">
    <property type="entry name" value="AMINOGLYCOSIDE PHOSPHOTRANSFERASE-RELATED-RELATED"/>
    <property type="match status" value="1"/>
</dbReference>
<dbReference type="SUPFAM" id="SSF56112">
    <property type="entry name" value="Protein kinase-like (PK-like)"/>
    <property type="match status" value="1"/>
</dbReference>
<dbReference type="InterPro" id="IPR002575">
    <property type="entry name" value="Aminoglycoside_PTrfase"/>
</dbReference>
<keyword evidence="3" id="KW-1185">Reference proteome</keyword>
<sequence length="328" mass="36820">MESITKNRQPPAVLRAMIERAYGPERVPHGEGWARELGHGWFNVAYRIRLRDGAEVVLKIAPPPGVEVLTYERGAMGTELAALELIRKHTGVPVPAVDFADRGHELCDADYFFMPFIDADNLDVIEDRLPAAERDAYHERLGAANRELNSVRGTAFGPLAGPGDSSWRRVFTGMFEDVLADGERRAVDLGRPYATVRAVLTEYAPALDAVVEPRLVEWDLWAGNVMVREGRIVCVIDHERAFWGDPLIEAGFTGTQLAAFGDSSAFLRGYGHGALTENETWRRRLYCLYLVLVMVIETDYRGHTDTRQYDWARERLTEVMALFGRTGP</sequence>
<reference evidence="2" key="1">
    <citation type="submission" date="2019-08" db="EMBL/GenBank/DDBJ databases">
        <title>Complete genome sequence of a mangrove-derived Streptomyces xiamenensis.</title>
        <authorList>
            <person name="Xu J."/>
        </authorList>
    </citation>
    <scope>NUCLEOTIDE SEQUENCE</scope>
    <source>
        <strain evidence="2">318</strain>
    </source>
</reference>
<dbReference type="Gene3D" id="3.30.200.20">
    <property type="entry name" value="Phosphorylase Kinase, domain 1"/>
    <property type="match status" value="1"/>
</dbReference>
<dbReference type="Pfam" id="PF01636">
    <property type="entry name" value="APH"/>
    <property type="match status" value="1"/>
</dbReference>
<evidence type="ECO:0000313" key="3">
    <source>
        <dbReference type="Proteomes" id="UP000034034"/>
    </source>
</evidence>
<proteinExistence type="predicted"/>
<feature type="domain" description="Aminoglycoside phosphotransferase" evidence="1">
    <location>
        <begin position="34"/>
        <end position="283"/>
    </location>
</feature>
<dbReference type="PANTHER" id="PTHR21310:SF15">
    <property type="entry name" value="AMINOGLYCOSIDE PHOSPHOTRANSFERASE DOMAIN-CONTAINING PROTEIN"/>
    <property type="match status" value="1"/>
</dbReference>
<dbReference type="KEGG" id="sxi:SXIM_05320"/>
<gene>
    <name evidence="2" type="ORF">SXIM_05320</name>
</gene>
<dbReference type="STRING" id="408015.SXIM_05320"/>
<evidence type="ECO:0000259" key="1">
    <source>
        <dbReference type="Pfam" id="PF01636"/>
    </source>
</evidence>
<organism evidence="2 3">
    <name type="scientific">Streptomyces xiamenensis</name>
    <dbReference type="NCBI Taxonomy" id="408015"/>
    <lineage>
        <taxon>Bacteria</taxon>
        <taxon>Bacillati</taxon>
        <taxon>Actinomycetota</taxon>
        <taxon>Actinomycetes</taxon>
        <taxon>Kitasatosporales</taxon>
        <taxon>Streptomycetaceae</taxon>
        <taxon>Streptomyces</taxon>
    </lineage>
</organism>
<dbReference type="Proteomes" id="UP000034034">
    <property type="component" value="Chromosome"/>
</dbReference>
<evidence type="ECO:0000313" key="2">
    <source>
        <dbReference type="EMBL" id="AKG41916.1"/>
    </source>
</evidence>
<dbReference type="EMBL" id="CP009922">
    <property type="protein sequence ID" value="AKG41916.1"/>
    <property type="molecule type" value="Genomic_DNA"/>
</dbReference>
<dbReference type="InterPro" id="IPR051678">
    <property type="entry name" value="AGP_Transferase"/>
</dbReference>
<dbReference type="Gene3D" id="3.90.1200.10">
    <property type="match status" value="1"/>
</dbReference>
<name>A0A0F7CMX4_9ACTN</name>
<dbReference type="HOGENOM" id="CLU_019843_1_1_11"/>
<dbReference type="GO" id="GO:0016740">
    <property type="term" value="F:transferase activity"/>
    <property type="evidence" value="ECO:0007669"/>
    <property type="project" value="UniProtKB-KW"/>
</dbReference>
<dbReference type="PATRIC" id="fig|408015.6.peg.560"/>
<accession>A0A0F7CMX4</accession>
<protein>
    <submittedName>
        <fullName evidence="2">Aminoglycoside phosphotransferase</fullName>
    </submittedName>
</protein>
<dbReference type="InterPro" id="IPR011009">
    <property type="entry name" value="Kinase-like_dom_sf"/>
</dbReference>